<evidence type="ECO:0000259" key="11">
    <source>
        <dbReference type="Pfam" id="PF12621"/>
    </source>
</evidence>
<evidence type="ECO:0000313" key="15">
    <source>
        <dbReference type="Proteomes" id="UP001212997"/>
    </source>
</evidence>
<dbReference type="Pfam" id="PF13967">
    <property type="entry name" value="RSN1_TM"/>
    <property type="match status" value="1"/>
</dbReference>
<feature type="transmembrane region" description="Helical" evidence="8">
    <location>
        <begin position="357"/>
        <end position="383"/>
    </location>
</feature>
<dbReference type="GO" id="GO:0005886">
    <property type="term" value="C:plasma membrane"/>
    <property type="evidence" value="ECO:0007669"/>
    <property type="project" value="TreeGrafter"/>
</dbReference>
<evidence type="ECO:0000256" key="1">
    <source>
        <dbReference type="ARBA" id="ARBA00004141"/>
    </source>
</evidence>
<feature type="transmembrane region" description="Helical" evidence="8">
    <location>
        <begin position="496"/>
        <end position="524"/>
    </location>
</feature>
<feature type="transmembrane region" description="Helical" evidence="8">
    <location>
        <begin position="611"/>
        <end position="634"/>
    </location>
</feature>
<feature type="chain" id="PRO_5041899244" description="DUF221-domain-containing protein" evidence="9">
    <location>
        <begin position="24"/>
        <end position="810"/>
    </location>
</feature>
<dbReference type="GO" id="GO:0005227">
    <property type="term" value="F:calcium-activated cation channel activity"/>
    <property type="evidence" value="ECO:0007669"/>
    <property type="project" value="InterPro"/>
</dbReference>
<dbReference type="AlphaFoldDB" id="A0AAD5YIC5"/>
<dbReference type="PANTHER" id="PTHR13018">
    <property type="entry name" value="PROBABLE MEMBRANE PROTEIN DUF221-RELATED"/>
    <property type="match status" value="1"/>
</dbReference>
<sequence>MFILLPIWFLSWAVLMPLTSVKTSVPPLSGLDMFTFGNIAPDKEARYAGQLILAWIFTFWILWNLKKEMKHFVLTRQFWLMDPRNAACPQANTVLITGVPARFLTEAAITKLFSHLPGGVRKVWLNRDLKDMPEIYDRRLSACNKLESAETSLIGLATKLHNKKLKEAAKAAKKSGKPVDQSSGNGSDDRPLTEPSIGDAEQDITLAEKLVPKEKRPTHRLPAGFMPFALPFIGKKVDTIEWAREEIDKTTKELEERRKVLAQDIAKTSEAPPAETAHPDDDVAEPEEDKEHPSQTYPPLNSAFVLFNKQIAAHLALQSLTHHQPYRMTGKFVNVSPDDIIWSNLNMNPYEARVRKAISWAITAALIIFWAIPVAFVGFVSNIHALCAQYSWLNWICNLPKVVVGIISGILPPVLLAVLMMLLPIVLRLLSKFEGVPQRTGVELSLMTRFFLFQVVHSFLIVTFSSGIIAALPGLLNDPTSIPTILAQNLPQASTFFLTYIILQGLTGVASGFLTIVPLIVYYVKLILLGSTPRSVFGIKYTGRSVQWGTLWPGITLLVVITLSYSVIAPIINGLACASFFLFYLLYKYLFIWQLEQPRSDETGGLFYPKALQHIFVGLYLQQVCLAALFFLAQNDNQKPGAIPEGALMVVLIVITAFFHMILNNSYGPLLHALPLSLAEKLGGLPDTPEQGSVSENDGKEKTAGPSVPAPSQAAKGKATSIEEAEEGGPSDADDADETSLKGLTDDNGPQEFDHPASIEPQRVIWLPRDTLGLGQAEEAAIRERGIDVSTQGAVMNGKGNVDVSSAPPE</sequence>
<dbReference type="Pfam" id="PF14703">
    <property type="entry name" value="PHM7_cyt"/>
    <property type="match status" value="1"/>
</dbReference>
<proteinExistence type="inferred from homology"/>
<evidence type="ECO:0000256" key="5">
    <source>
        <dbReference type="ARBA" id="ARBA00022989"/>
    </source>
</evidence>
<dbReference type="InterPro" id="IPR045122">
    <property type="entry name" value="Csc1-like"/>
</dbReference>
<feature type="transmembrane region" description="Helical" evidence="8">
    <location>
        <begin position="403"/>
        <end position="430"/>
    </location>
</feature>
<dbReference type="InterPro" id="IPR027815">
    <property type="entry name" value="CSC1/OSCA1-like_cyt"/>
</dbReference>
<dbReference type="Proteomes" id="UP001212997">
    <property type="component" value="Unassembled WGS sequence"/>
</dbReference>
<keyword evidence="4 8" id="KW-0812">Transmembrane</keyword>
<evidence type="ECO:0000256" key="3">
    <source>
        <dbReference type="ARBA" id="ARBA00022448"/>
    </source>
</evidence>
<feature type="region of interest" description="Disordered" evidence="7">
    <location>
        <begin position="167"/>
        <end position="201"/>
    </location>
</feature>
<evidence type="ECO:0000313" key="14">
    <source>
        <dbReference type="EMBL" id="KAJ3491586.1"/>
    </source>
</evidence>
<name>A0AAD5YIC5_9APHY</name>
<comment type="caution">
    <text evidence="14">The sequence shown here is derived from an EMBL/GenBank/DDBJ whole genome shotgun (WGS) entry which is preliminary data.</text>
</comment>
<accession>A0AAD5YIC5</accession>
<organism evidence="14 15">
    <name type="scientific">Meripilus lineatus</name>
    <dbReference type="NCBI Taxonomy" id="2056292"/>
    <lineage>
        <taxon>Eukaryota</taxon>
        <taxon>Fungi</taxon>
        <taxon>Dikarya</taxon>
        <taxon>Basidiomycota</taxon>
        <taxon>Agaricomycotina</taxon>
        <taxon>Agaricomycetes</taxon>
        <taxon>Polyporales</taxon>
        <taxon>Meripilaceae</taxon>
        <taxon>Meripilus</taxon>
    </lineage>
</organism>
<feature type="transmembrane region" description="Helical" evidence="8">
    <location>
        <begin position="646"/>
        <end position="663"/>
    </location>
</feature>
<evidence type="ECO:0000259" key="12">
    <source>
        <dbReference type="Pfam" id="PF13967"/>
    </source>
</evidence>
<evidence type="ECO:0000256" key="8">
    <source>
        <dbReference type="SAM" id="Phobius"/>
    </source>
</evidence>
<dbReference type="InterPro" id="IPR003864">
    <property type="entry name" value="CSC1/OSCA1-like_7TM"/>
</dbReference>
<feature type="region of interest" description="Disordered" evidence="7">
    <location>
        <begin position="263"/>
        <end position="295"/>
    </location>
</feature>
<reference evidence="14" key="1">
    <citation type="submission" date="2022-07" db="EMBL/GenBank/DDBJ databases">
        <title>Genome Sequence of Physisporinus lineatus.</title>
        <authorList>
            <person name="Buettner E."/>
        </authorList>
    </citation>
    <scope>NUCLEOTIDE SEQUENCE</scope>
    <source>
        <strain evidence="14">VT162</strain>
    </source>
</reference>
<protein>
    <recommendedName>
        <fullName evidence="16">DUF221-domain-containing protein</fullName>
    </recommendedName>
</protein>
<evidence type="ECO:0000259" key="10">
    <source>
        <dbReference type="Pfam" id="PF02714"/>
    </source>
</evidence>
<evidence type="ECO:0000259" key="13">
    <source>
        <dbReference type="Pfam" id="PF14703"/>
    </source>
</evidence>
<gene>
    <name evidence="14" type="ORF">NLI96_g589</name>
</gene>
<feature type="domain" description="CSC1/OSCA1-like N-terminal transmembrane" evidence="12">
    <location>
        <begin position="2"/>
        <end position="68"/>
    </location>
</feature>
<feature type="signal peptide" evidence="9">
    <location>
        <begin position="1"/>
        <end position="23"/>
    </location>
</feature>
<evidence type="ECO:0000256" key="6">
    <source>
        <dbReference type="ARBA" id="ARBA00023136"/>
    </source>
</evidence>
<feature type="region of interest" description="Disordered" evidence="7">
    <location>
        <begin position="685"/>
        <end position="762"/>
    </location>
</feature>
<dbReference type="PANTHER" id="PTHR13018:SF143">
    <property type="entry name" value="CSC1_OSCA1-LIKE 7TM REGION DOMAIN-CONTAINING PROTEIN"/>
    <property type="match status" value="1"/>
</dbReference>
<feature type="domain" description="10TM putative phosphate transporter extracellular tail" evidence="11">
    <location>
        <begin position="744"/>
        <end position="809"/>
    </location>
</feature>
<evidence type="ECO:0000256" key="9">
    <source>
        <dbReference type="SAM" id="SignalP"/>
    </source>
</evidence>
<evidence type="ECO:0000256" key="2">
    <source>
        <dbReference type="ARBA" id="ARBA00007779"/>
    </source>
</evidence>
<keyword evidence="3" id="KW-0813">Transport</keyword>
<feature type="compositionally biased region" description="Acidic residues" evidence="7">
    <location>
        <begin position="723"/>
        <end position="738"/>
    </location>
</feature>
<keyword evidence="15" id="KW-1185">Reference proteome</keyword>
<evidence type="ECO:0000256" key="7">
    <source>
        <dbReference type="SAM" id="MobiDB-lite"/>
    </source>
</evidence>
<feature type="domain" description="CSC1/OSCA1-like 7TM region" evidence="10">
    <location>
        <begin position="355"/>
        <end position="630"/>
    </location>
</feature>
<feature type="transmembrane region" description="Helical" evidence="8">
    <location>
        <begin position="47"/>
        <end position="65"/>
    </location>
</feature>
<keyword evidence="9" id="KW-0732">Signal</keyword>
<dbReference type="InterPro" id="IPR032880">
    <property type="entry name" value="CSC1/OSCA1-like_N"/>
</dbReference>
<evidence type="ECO:0000256" key="4">
    <source>
        <dbReference type="ARBA" id="ARBA00022692"/>
    </source>
</evidence>
<feature type="transmembrane region" description="Helical" evidence="8">
    <location>
        <begin position="571"/>
        <end position="590"/>
    </location>
</feature>
<dbReference type="InterPro" id="IPR022257">
    <property type="entry name" value="PHM7_ext"/>
</dbReference>
<dbReference type="EMBL" id="JANAWD010000010">
    <property type="protein sequence ID" value="KAJ3491586.1"/>
    <property type="molecule type" value="Genomic_DNA"/>
</dbReference>
<comment type="subcellular location">
    <subcellularLocation>
        <location evidence="1">Membrane</location>
        <topology evidence="1">Multi-pass membrane protein</topology>
    </subcellularLocation>
</comment>
<feature type="domain" description="CSC1/OSCA1-like cytosolic" evidence="13">
    <location>
        <begin position="92"/>
        <end position="261"/>
    </location>
</feature>
<dbReference type="Pfam" id="PF12621">
    <property type="entry name" value="PHM7_ext"/>
    <property type="match status" value="1"/>
</dbReference>
<evidence type="ECO:0008006" key="16">
    <source>
        <dbReference type="Google" id="ProtNLM"/>
    </source>
</evidence>
<comment type="similarity">
    <text evidence="2">Belongs to the CSC1 (TC 1.A.17) family.</text>
</comment>
<keyword evidence="6 8" id="KW-0472">Membrane</keyword>
<keyword evidence="5 8" id="KW-1133">Transmembrane helix</keyword>
<feature type="transmembrane region" description="Helical" evidence="8">
    <location>
        <begin position="545"/>
        <end position="565"/>
    </location>
</feature>
<feature type="transmembrane region" description="Helical" evidence="8">
    <location>
        <begin position="451"/>
        <end position="476"/>
    </location>
</feature>
<dbReference type="Pfam" id="PF02714">
    <property type="entry name" value="RSN1_7TM"/>
    <property type="match status" value="1"/>
</dbReference>